<evidence type="ECO:0000313" key="15">
    <source>
        <dbReference type="Proteomes" id="UP000440732"/>
    </source>
</evidence>
<dbReference type="Proteomes" id="UP000433483">
    <property type="component" value="Unassembled WGS sequence"/>
</dbReference>
<accession>A0A6A4ACE2</accession>
<dbReference type="Proteomes" id="UP000441208">
    <property type="component" value="Unassembled WGS sequence"/>
</dbReference>
<dbReference type="Proteomes" id="UP000488956">
    <property type="component" value="Unassembled WGS sequence"/>
</dbReference>
<dbReference type="EMBL" id="QXFW01000074">
    <property type="protein sequence ID" value="KAE9026580.1"/>
    <property type="molecule type" value="Genomic_DNA"/>
</dbReference>
<evidence type="ECO:0000313" key="7">
    <source>
        <dbReference type="EMBL" id="KAE9251285.1"/>
    </source>
</evidence>
<dbReference type="AlphaFoldDB" id="A0A6A4ACE2"/>
<dbReference type="EMBL" id="QXGA01000071">
    <property type="protein sequence ID" value="KAE9153382.1"/>
    <property type="molecule type" value="Genomic_DNA"/>
</dbReference>
<gene>
    <name evidence="9" type="ORF">PF001_g2702</name>
    <name evidence="8" type="ORF">PF002_g3492</name>
    <name evidence="7" type="ORF">PF004_g2553</name>
    <name evidence="6" type="ORF">PF005_g3051</name>
    <name evidence="5" type="ORF">PF006_g2481</name>
    <name evidence="4" type="ORF">PF007_g2954</name>
    <name evidence="10" type="ORF">PF008_g2736</name>
    <name evidence="1" type="ORF">PF009_g3299</name>
    <name evidence="3" type="ORF">PF010_g2714</name>
    <name evidence="2" type="ORF">PF011_g2478</name>
</gene>
<dbReference type="Proteomes" id="UP000476176">
    <property type="component" value="Unassembled WGS sequence"/>
</dbReference>
<dbReference type="Proteomes" id="UP000486351">
    <property type="component" value="Unassembled WGS sequence"/>
</dbReference>
<dbReference type="EMBL" id="QXFZ01000083">
    <property type="protein sequence ID" value="KAE9134379.1"/>
    <property type="molecule type" value="Genomic_DNA"/>
</dbReference>
<dbReference type="Proteomes" id="UP000437068">
    <property type="component" value="Unassembled WGS sequence"/>
</dbReference>
<dbReference type="EMBL" id="QXGD01000099">
    <property type="protein sequence ID" value="KAE9253145.1"/>
    <property type="molecule type" value="Genomic_DNA"/>
</dbReference>
<evidence type="ECO:0000313" key="3">
    <source>
        <dbReference type="EMBL" id="KAE9133712.1"/>
    </source>
</evidence>
<reference evidence="11 12" key="1">
    <citation type="submission" date="2018-08" db="EMBL/GenBank/DDBJ databases">
        <title>Genomic investigation of the strawberry pathogen Phytophthora fragariae indicates pathogenicity is determined by transcriptional variation in three key races.</title>
        <authorList>
            <person name="Adams T.M."/>
            <person name="Armitage A.D."/>
            <person name="Sobczyk M.K."/>
            <person name="Bates H.J."/>
            <person name="Dunwell J.M."/>
            <person name="Nellist C.F."/>
            <person name="Harrison R.J."/>
        </authorList>
    </citation>
    <scope>NUCLEOTIDE SEQUENCE [LARGE SCALE GENOMIC DNA]</scope>
    <source>
        <strain evidence="9 13">A4</strain>
        <strain evidence="8 14">BC-1</strain>
        <strain evidence="7 18">BC-23</strain>
        <strain evidence="6 12">NOV-27</strain>
        <strain evidence="5 15">NOV-5</strain>
        <strain evidence="4 16">NOV-71</strain>
        <strain evidence="10 19">NOV-77</strain>
        <strain evidence="1 11">NOV-9</strain>
        <strain evidence="3 20">ONT-3</strain>
        <strain evidence="2 17">SCRP245</strain>
    </source>
</reference>
<evidence type="ECO:0000313" key="17">
    <source>
        <dbReference type="Proteomes" id="UP000460718"/>
    </source>
</evidence>
<dbReference type="Proteomes" id="UP000440367">
    <property type="component" value="Unassembled WGS sequence"/>
</dbReference>
<evidence type="ECO:0000313" key="12">
    <source>
        <dbReference type="Proteomes" id="UP000433483"/>
    </source>
</evidence>
<evidence type="ECO:0000313" key="14">
    <source>
        <dbReference type="Proteomes" id="UP000440367"/>
    </source>
</evidence>
<dbReference type="EMBL" id="QXGE01000078">
    <property type="protein sequence ID" value="KAE9325907.1"/>
    <property type="molecule type" value="Genomic_DNA"/>
</dbReference>
<evidence type="ECO:0000313" key="5">
    <source>
        <dbReference type="EMBL" id="KAE9153382.1"/>
    </source>
</evidence>
<proteinExistence type="predicted"/>
<dbReference type="EMBL" id="QXGC01000073">
    <property type="protein sequence ID" value="KAE9251285.1"/>
    <property type="molecule type" value="Genomic_DNA"/>
</dbReference>
<evidence type="ECO:0000313" key="1">
    <source>
        <dbReference type="EMBL" id="KAE8947089.1"/>
    </source>
</evidence>
<name>A0A6A4ACE2_9STRA</name>
<comment type="caution">
    <text evidence="8">The sequence shown here is derived from an EMBL/GenBank/DDBJ whole genome shotgun (WGS) entry which is preliminary data.</text>
</comment>
<evidence type="ECO:0000313" key="16">
    <source>
        <dbReference type="Proteomes" id="UP000441208"/>
    </source>
</evidence>
<evidence type="ECO:0000313" key="13">
    <source>
        <dbReference type="Proteomes" id="UP000437068"/>
    </source>
</evidence>
<dbReference type="EMBL" id="QXFX01000077">
    <property type="protein sequence ID" value="KAE9133712.1"/>
    <property type="molecule type" value="Genomic_DNA"/>
</dbReference>
<evidence type="ECO:0000313" key="8">
    <source>
        <dbReference type="EMBL" id="KAE9253145.1"/>
    </source>
</evidence>
<dbReference type="EMBL" id="QXFY01000078">
    <property type="protein sequence ID" value="KAE9358305.1"/>
    <property type="molecule type" value="Genomic_DNA"/>
</dbReference>
<dbReference type="Proteomes" id="UP000429523">
    <property type="component" value="Unassembled WGS sequence"/>
</dbReference>
<evidence type="ECO:0000313" key="2">
    <source>
        <dbReference type="EMBL" id="KAE9026580.1"/>
    </source>
</evidence>
<evidence type="ECO:0000313" key="11">
    <source>
        <dbReference type="Proteomes" id="UP000429523"/>
    </source>
</evidence>
<organism evidence="8 14">
    <name type="scientific">Phytophthora fragariae</name>
    <dbReference type="NCBI Taxonomy" id="53985"/>
    <lineage>
        <taxon>Eukaryota</taxon>
        <taxon>Sar</taxon>
        <taxon>Stramenopiles</taxon>
        <taxon>Oomycota</taxon>
        <taxon>Peronosporomycetes</taxon>
        <taxon>Peronosporales</taxon>
        <taxon>Peronosporaceae</taxon>
        <taxon>Phytophthora</taxon>
    </lineage>
</organism>
<dbReference type="EMBL" id="QXGF01000092">
    <property type="protein sequence ID" value="KAE8947089.1"/>
    <property type="molecule type" value="Genomic_DNA"/>
</dbReference>
<evidence type="ECO:0000313" key="19">
    <source>
        <dbReference type="Proteomes" id="UP000486351"/>
    </source>
</evidence>
<dbReference type="Proteomes" id="UP000440732">
    <property type="component" value="Unassembled WGS sequence"/>
</dbReference>
<evidence type="ECO:0000313" key="18">
    <source>
        <dbReference type="Proteomes" id="UP000476176"/>
    </source>
</evidence>
<keyword evidence="12" id="KW-1185">Reference proteome</keyword>
<evidence type="ECO:0000313" key="10">
    <source>
        <dbReference type="EMBL" id="KAE9358305.1"/>
    </source>
</evidence>
<sequence>MLGTRYTNDFGGDVKMTVSARVYELNCAPQLAKWEQSSQIV</sequence>
<evidence type="ECO:0000313" key="4">
    <source>
        <dbReference type="EMBL" id="KAE9134379.1"/>
    </source>
</evidence>
<evidence type="ECO:0000313" key="20">
    <source>
        <dbReference type="Proteomes" id="UP000488956"/>
    </source>
</evidence>
<protein>
    <submittedName>
        <fullName evidence="8">Uncharacterized protein</fullName>
    </submittedName>
</protein>
<evidence type="ECO:0000313" key="9">
    <source>
        <dbReference type="EMBL" id="KAE9325907.1"/>
    </source>
</evidence>
<dbReference type="Proteomes" id="UP000460718">
    <property type="component" value="Unassembled WGS sequence"/>
</dbReference>
<dbReference type="EMBL" id="QXGB01000087">
    <property type="protein sequence ID" value="KAE9231586.1"/>
    <property type="molecule type" value="Genomic_DNA"/>
</dbReference>
<dbReference type="OrthoDB" id="10271818at2759"/>
<evidence type="ECO:0000313" key="6">
    <source>
        <dbReference type="EMBL" id="KAE9231586.1"/>
    </source>
</evidence>